<keyword evidence="2" id="KW-0251">Elongation factor</keyword>
<proteinExistence type="predicted"/>
<dbReference type="EMBL" id="JAHRID010000002">
    <property type="protein sequence ID" value="MBV2128745.1"/>
    <property type="molecule type" value="Genomic_DNA"/>
</dbReference>
<keyword evidence="3" id="KW-1185">Reference proteome</keyword>
<reference evidence="2 3" key="1">
    <citation type="submission" date="2021-06" db="EMBL/GenBank/DDBJ databases">
        <title>Rheinheimera indica sp. nov., isolated from deep-sea sediment.</title>
        <authorList>
            <person name="Wang Z."/>
            <person name="Zhang X.-Y."/>
        </authorList>
    </citation>
    <scope>NUCLEOTIDE SEQUENCE [LARGE SCALE GENOMIC DNA]</scope>
    <source>
        <strain evidence="2 3">SM2107</strain>
    </source>
</reference>
<dbReference type="InterPro" id="IPR001437">
    <property type="entry name" value="Tscrpt_elong_fac_GreA/B_C"/>
</dbReference>
<organism evidence="2 3">
    <name type="scientific">Arsukibacterium indicum</name>
    <dbReference type="NCBI Taxonomy" id="2848612"/>
    <lineage>
        <taxon>Bacteria</taxon>
        <taxon>Pseudomonadati</taxon>
        <taxon>Pseudomonadota</taxon>
        <taxon>Gammaproteobacteria</taxon>
        <taxon>Chromatiales</taxon>
        <taxon>Chromatiaceae</taxon>
        <taxon>Arsukibacterium</taxon>
    </lineage>
</organism>
<gene>
    <name evidence="2" type="ORF">KQY15_06510</name>
</gene>
<dbReference type="Proteomes" id="UP000704611">
    <property type="component" value="Unassembled WGS sequence"/>
</dbReference>
<keyword evidence="2" id="KW-0648">Protein biosynthesis</keyword>
<evidence type="ECO:0000313" key="2">
    <source>
        <dbReference type="EMBL" id="MBV2128745.1"/>
    </source>
</evidence>
<dbReference type="Pfam" id="PF01272">
    <property type="entry name" value="GreA_GreB"/>
    <property type="match status" value="1"/>
</dbReference>
<protein>
    <submittedName>
        <fullName evidence="2">GreA/GreB family elongation factor</fullName>
    </submittedName>
</protein>
<name>A0ABS6MJH1_9GAMM</name>
<comment type="caution">
    <text evidence="2">The sequence shown here is derived from an EMBL/GenBank/DDBJ whole genome shotgun (WGS) entry which is preliminary data.</text>
</comment>
<sequence>MYFCYPKQSCPAVAPIIAALACRPILPLTALQLQQLLHYLADEASESRFELNSARVRLDSSIELLNLCNGEHGWLQLVAPVAADLRQRRLSVLSPLGRTLLGQSADSVISLNLLGQKLRFRILTVLCVKHPKPRSAECFNLK</sequence>
<evidence type="ECO:0000259" key="1">
    <source>
        <dbReference type="Pfam" id="PF01272"/>
    </source>
</evidence>
<evidence type="ECO:0000313" key="3">
    <source>
        <dbReference type="Proteomes" id="UP000704611"/>
    </source>
</evidence>
<dbReference type="RefSeq" id="WP_217668379.1">
    <property type="nucleotide sequence ID" value="NZ_JAHRID010000002.1"/>
</dbReference>
<dbReference type="GO" id="GO:0003746">
    <property type="term" value="F:translation elongation factor activity"/>
    <property type="evidence" value="ECO:0007669"/>
    <property type="project" value="UniProtKB-KW"/>
</dbReference>
<feature type="domain" description="Transcription elongation factor GreA/GreB C-terminal" evidence="1">
    <location>
        <begin position="54"/>
        <end position="125"/>
    </location>
</feature>
<accession>A0ABS6MJH1</accession>